<protein>
    <submittedName>
        <fullName evidence="8">Putative deacylase</fullName>
    </submittedName>
</protein>
<accession>A0A0K1PA25</accession>
<dbReference type="Gene3D" id="3.40.630.10">
    <property type="entry name" value="Zn peptidases"/>
    <property type="match status" value="1"/>
</dbReference>
<feature type="domain" description="Succinylglutamate desuccinylase/Aspartoacylase catalytic" evidence="7">
    <location>
        <begin position="171"/>
        <end position="347"/>
    </location>
</feature>
<keyword evidence="3" id="KW-0378">Hydrolase</keyword>
<evidence type="ECO:0000259" key="7">
    <source>
        <dbReference type="Pfam" id="PF24827"/>
    </source>
</evidence>
<dbReference type="SUPFAM" id="SSF53187">
    <property type="entry name" value="Zn-dependent exopeptidases"/>
    <property type="match status" value="1"/>
</dbReference>
<dbReference type="Proteomes" id="UP000055590">
    <property type="component" value="Chromosome"/>
</dbReference>
<keyword evidence="9" id="KW-1185">Reference proteome</keyword>
<dbReference type="GO" id="GO:0046872">
    <property type="term" value="F:metal ion binding"/>
    <property type="evidence" value="ECO:0007669"/>
    <property type="project" value="UniProtKB-KW"/>
</dbReference>
<reference evidence="8 9" key="1">
    <citation type="submission" date="2015-08" db="EMBL/GenBank/DDBJ databases">
        <authorList>
            <person name="Babu N.S."/>
            <person name="Beckwith C.J."/>
            <person name="Beseler K.G."/>
            <person name="Brison A."/>
            <person name="Carone J.V."/>
            <person name="Caskin T.P."/>
            <person name="Diamond M."/>
            <person name="Durham M.E."/>
            <person name="Foxe J.M."/>
            <person name="Go M."/>
            <person name="Henderson B.A."/>
            <person name="Jones I.B."/>
            <person name="McGettigan J.A."/>
            <person name="Micheletti S.J."/>
            <person name="Nasrallah M.E."/>
            <person name="Ortiz D."/>
            <person name="Piller C.R."/>
            <person name="Privatt S.R."/>
            <person name="Schneider S.L."/>
            <person name="Sharp S."/>
            <person name="Smith T.C."/>
            <person name="Stanton J.D."/>
            <person name="Ullery H.E."/>
            <person name="Wilson R.J."/>
            <person name="Serrano M.G."/>
            <person name="Buck G."/>
            <person name="Lee V."/>
            <person name="Wang Y."/>
            <person name="Carvalho R."/>
            <person name="Voegtly L."/>
            <person name="Shi R."/>
            <person name="Duckworth R."/>
            <person name="Johnson A."/>
            <person name="Loviza R."/>
            <person name="Walstead R."/>
            <person name="Shah Z."/>
            <person name="Kiflezghi M."/>
            <person name="Wade K."/>
            <person name="Ball S.L."/>
            <person name="Bradley K.W."/>
            <person name="Asai D.J."/>
            <person name="Bowman C.A."/>
            <person name="Russell D.A."/>
            <person name="Pope W.H."/>
            <person name="Jacobs-Sera D."/>
            <person name="Hendrix R.W."/>
            <person name="Hatfull G.F."/>
        </authorList>
    </citation>
    <scope>NUCLEOTIDE SEQUENCE [LARGE SCALE GENOMIC DNA]</scope>
    <source>
        <strain evidence="8 9">DSM 27710</strain>
    </source>
</reference>
<evidence type="ECO:0000256" key="1">
    <source>
        <dbReference type="ARBA" id="ARBA00001947"/>
    </source>
</evidence>
<dbReference type="KEGG" id="vin:AKJ08_0356"/>
<name>A0A0K1PA25_9BACT</name>
<evidence type="ECO:0000313" key="9">
    <source>
        <dbReference type="Proteomes" id="UP000055590"/>
    </source>
</evidence>
<feature type="compositionally biased region" description="Low complexity" evidence="5">
    <location>
        <begin position="59"/>
        <end position="74"/>
    </location>
</feature>
<evidence type="ECO:0000256" key="6">
    <source>
        <dbReference type="SAM" id="SignalP"/>
    </source>
</evidence>
<dbReference type="InterPro" id="IPR053138">
    <property type="entry name" value="N-alpha-Ac-DABA_deacetylase"/>
</dbReference>
<comment type="cofactor">
    <cofactor evidence="1">
        <name>Zn(2+)</name>
        <dbReference type="ChEBI" id="CHEBI:29105"/>
    </cofactor>
</comment>
<dbReference type="PANTHER" id="PTHR37326">
    <property type="entry name" value="BLL3975 PROTEIN"/>
    <property type="match status" value="1"/>
</dbReference>
<proteinExistence type="predicted"/>
<evidence type="ECO:0000256" key="3">
    <source>
        <dbReference type="ARBA" id="ARBA00022801"/>
    </source>
</evidence>
<keyword evidence="2" id="KW-0479">Metal-binding</keyword>
<dbReference type="EMBL" id="CP012332">
    <property type="protein sequence ID" value="AKU89969.1"/>
    <property type="molecule type" value="Genomic_DNA"/>
</dbReference>
<sequence length="456" mass="47963">MLSFRSIPVAAVAALLLVSGEVRAGSPDAGPELPPGFSASEDDGPPDASAVLDAEGQTAAGPATKAPAAKAGAPEGKDKAPQAKPGGPEAKGAEQAGAPDSPGAPGTVQLEGQMEVVPPVPQGPPPWGSLAILGKEVAPGEVRELSLRISESFSGSGVEIPVVAIRGEKRGPTLCLTAGIHGDELNGVEIVREMVDQTRARGLAGTIIAVPIANLHGFQGSSRYLPDRRDLNRFFPGKARGNTASRIAFEIFQNVIRHCDKLIDLHTGSFHRSNLPQIRADLKDPGNLALAKAFGATVIVHNSGGKGTLRRAAQDAGIPAIIYEAGEPMRFQAQEIKRGVFGVRNVLVNLGMIKGSRVNLGEQRIFYETRWVRAERGGILVNEVRLGDEVREGDILGTITDPIRKGKSVVVSPYRGRVIGMVLAPVMIPGYAAFHIGIPGNKPVDTDDTIDQDRPE</sequence>
<dbReference type="PATRIC" id="fig|1391653.3.peg.370"/>
<dbReference type="InterPro" id="IPR055438">
    <property type="entry name" value="AstE_AspA_cat"/>
</dbReference>
<evidence type="ECO:0000256" key="2">
    <source>
        <dbReference type="ARBA" id="ARBA00022723"/>
    </source>
</evidence>
<dbReference type="PANTHER" id="PTHR37326:SF2">
    <property type="entry name" value="SUCCINYLGLUTAMATE DESUCCINYLASE_ASPARTOACYLASE FAMILY PROTEIN"/>
    <property type="match status" value="1"/>
</dbReference>
<feature type="region of interest" description="Disordered" evidence="5">
    <location>
        <begin position="23"/>
        <end position="108"/>
    </location>
</feature>
<keyword evidence="6" id="KW-0732">Signal</keyword>
<dbReference type="GO" id="GO:0016788">
    <property type="term" value="F:hydrolase activity, acting on ester bonds"/>
    <property type="evidence" value="ECO:0007669"/>
    <property type="project" value="InterPro"/>
</dbReference>
<evidence type="ECO:0000256" key="5">
    <source>
        <dbReference type="SAM" id="MobiDB-lite"/>
    </source>
</evidence>
<gene>
    <name evidence="8" type="ORF">AKJ08_0356</name>
</gene>
<keyword evidence="4" id="KW-0862">Zinc</keyword>
<evidence type="ECO:0000256" key="4">
    <source>
        <dbReference type="ARBA" id="ARBA00022833"/>
    </source>
</evidence>
<dbReference type="Pfam" id="PF24827">
    <property type="entry name" value="AstE_AspA_cat"/>
    <property type="match status" value="1"/>
</dbReference>
<dbReference type="AlphaFoldDB" id="A0A0K1PA25"/>
<organism evidence="8 9">
    <name type="scientific">Vulgatibacter incomptus</name>
    <dbReference type="NCBI Taxonomy" id="1391653"/>
    <lineage>
        <taxon>Bacteria</taxon>
        <taxon>Pseudomonadati</taxon>
        <taxon>Myxococcota</taxon>
        <taxon>Myxococcia</taxon>
        <taxon>Myxococcales</taxon>
        <taxon>Cystobacterineae</taxon>
        <taxon>Vulgatibacteraceae</taxon>
        <taxon>Vulgatibacter</taxon>
    </lineage>
</organism>
<feature type="chain" id="PRO_5005465334" evidence="6">
    <location>
        <begin position="25"/>
        <end position="456"/>
    </location>
</feature>
<feature type="signal peptide" evidence="6">
    <location>
        <begin position="1"/>
        <end position="24"/>
    </location>
</feature>
<dbReference type="RefSeq" id="WP_050724480.1">
    <property type="nucleotide sequence ID" value="NZ_CP012332.1"/>
</dbReference>
<dbReference type="STRING" id="1391653.AKJ08_0356"/>
<dbReference type="CDD" id="cd06251">
    <property type="entry name" value="M14_ASTE_ASPA-like"/>
    <property type="match status" value="1"/>
</dbReference>
<evidence type="ECO:0000313" key="8">
    <source>
        <dbReference type="EMBL" id="AKU89969.1"/>
    </source>
</evidence>